<keyword evidence="3" id="KW-1185">Reference proteome</keyword>
<protein>
    <recommendedName>
        <fullName evidence="4">Secreted protein</fullName>
    </recommendedName>
</protein>
<evidence type="ECO:0000313" key="3">
    <source>
        <dbReference type="Proteomes" id="UP001054837"/>
    </source>
</evidence>
<comment type="caution">
    <text evidence="2">The sequence shown here is derived from an EMBL/GenBank/DDBJ whole genome shotgun (WGS) entry which is preliminary data.</text>
</comment>
<dbReference type="Proteomes" id="UP001054837">
    <property type="component" value="Unassembled WGS sequence"/>
</dbReference>
<feature type="region of interest" description="Disordered" evidence="1">
    <location>
        <begin position="79"/>
        <end position="98"/>
    </location>
</feature>
<evidence type="ECO:0008006" key="4">
    <source>
        <dbReference type="Google" id="ProtNLM"/>
    </source>
</evidence>
<organism evidence="2 3">
    <name type="scientific">Caerostris darwini</name>
    <dbReference type="NCBI Taxonomy" id="1538125"/>
    <lineage>
        <taxon>Eukaryota</taxon>
        <taxon>Metazoa</taxon>
        <taxon>Ecdysozoa</taxon>
        <taxon>Arthropoda</taxon>
        <taxon>Chelicerata</taxon>
        <taxon>Arachnida</taxon>
        <taxon>Araneae</taxon>
        <taxon>Araneomorphae</taxon>
        <taxon>Entelegynae</taxon>
        <taxon>Araneoidea</taxon>
        <taxon>Araneidae</taxon>
        <taxon>Caerostris</taxon>
    </lineage>
</organism>
<sequence>MVTGPSTTLLCWKFPPRSSWRARAPPSPPICSLPLLLSYVCVCARNSPTLNMAWTNIRPSLMHILRSYRELKEGKGVEGRADNPLLEWPTPLPPTRVQ</sequence>
<gene>
    <name evidence="2" type="ORF">CDAR_589401</name>
</gene>
<name>A0AAV4T9M5_9ARAC</name>
<evidence type="ECO:0000313" key="2">
    <source>
        <dbReference type="EMBL" id="GIY42186.1"/>
    </source>
</evidence>
<dbReference type="EMBL" id="BPLQ01009159">
    <property type="protein sequence ID" value="GIY42186.1"/>
    <property type="molecule type" value="Genomic_DNA"/>
</dbReference>
<evidence type="ECO:0000256" key="1">
    <source>
        <dbReference type="SAM" id="MobiDB-lite"/>
    </source>
</evidence>
<proteinExistence type="predicted"/>
<accession>A0AAV4T9M5</accession>
<reference evidence="2 3" key="1">
    <citation type="submission" date="2021-06" db="EMBL/GenBank/DDBJ databases">
        <title>Caerostris darwini draft genome.</title>
        <authorList>
            <person name="Kono N."/>
            <person name="Arakawa K."/>
        </authorList>
    </citation>
    <scope>NUCLEOTIDE SEQUENCE [LARGE SCALE GENOMIC DNA]</scope>
</reference>
<dbReference type="AlphaFoldDB" id="A0AAV4T9M5"/>